<evidence type="ECO:0000313" key="2">
    <source>
        <dbReference type="Proteomes" id="UP001054945"/>
    </source>
</evidence>
<reference evidence="1 2" key="1">
    <citation type="submission" date="2021-06" db="EMBL/GenBank/DDBJ databases">
        <title>Caerostris extrusa draft genome.</title>
        <authorList>
            <person name="Kono N."/>
            <person name="Arakawa K."/>
        </authorList>
    </citation>
    <scope>NUCLEOTIDE SEQUENCE [LARGE SCALE GENOMIC DNA]</scope>
</reference>
<dbReference type="Proteomes" id="UP001054945">
    <property type="component" value="Unassembled WGS sequence"/>
</dbReference>
<keyword evidence="2" id="KW-1185">Reference proteome</keyword>
<accession>A0AAV4SP63</accession>
<name>A0AAV4SP63_CAEEX</name>
<keyword evidence="1" id="KW-0255">Endonuclease</keyword>
<evidence type="ECO:0000313" key="1">
    <source>
        <dbReference type="EMBL" id="GIY34764.1"/>
    </source>
</evidence>
<protein>
    <submittedName>
        <fullName evidence="1">Endonuclease</fullName>
    </submittedName>
</protein>
<keyword evidence="1" id="KW-0540">Nuclease</keyword>
<proteinExistence type="predicted"/>
<sequence>MPLSMPVELFPLASAIIPNEFSQRKDRDLKALLAILVGDTHDWSEILPSIRFALNSPKSDITRHTIAYLQFGSELLTIDDVVPDLKAVLDNDNLIPEIMPHFRYLGHYFKDS</sequence>
<dbReference type="EMBL" id="BPLR01009804">
    <property type="protein sequence ID" value="GIY34764.1"/>
    <property type="molecule type" value="Genomic_DNA"/>
</dbReference>
<dbReference type="GO" id="GO:0004519">
    <property type="term" value="F:endonuclease activity"/>
    <property type="evidence" value="ECO:0007669"/>
    <property type="project" value="UniProtKB-KW"/>
</dbReference>
<gene>
    <name evidence="1" type="primary">pol_3502</name>
    <name evidence="1" type="ORF">CEXT_86521</name>
</gene>
<comment type="caution">
    <text evidence="1">The sequence shown here is derived from an EMBL/GenBank/DDBJ whole genome shotgun (WGS) entry which is preliminary data.</text>
</comment>
<keyword evidence="1" id="KW-0378">Hydrolase</keyword>
<organism evidence="1 2">
    <name type="scientific">Caerostris extrusa</name>
    <name type="common">Bark spider</name>
    <name type="synonym">Caerostris bankana</name>
    <dbReference type="NCBI Taxonomy" id="172846"/>
    <lineage>
        <taxon>Eukaryota</taxon>
        <taxon>Metazoa</taxon>
        <taxon>Ecdysozoa</taxon>
        <taxon>Arthropoda</taxon>
        <taxon>Chelicerata</taxon>
        <taxon>Arachnida</taxon>
        <taxon>Araneae</taxon>
        <taxon>Araneomorphae</taxon>
        <taxon>Entelegynae</taxon>
        <taxon>Araneoidea</taxon>
        <taxon>Araneidae</taxon>
        <taxon>Caerostris</taxon>
    </lineage>
</organism>
<dbReference type="AlphaFoldDB" id="A0AAV4SP63"/>